<dbReference type="InterPro" id="IPR021236">
    <property type="entry name" value="Uncharacterised_YfdX"/>
</dbReference>
<accession>A0A0B5DWM8</accession>
<feature type="compositionally biased region" description="Polar residues" evidence="1">
    <location>
        <begin position="32"/>
        <end position="43"/>
    </location>
</feature>
<proteinExistence type="predicted"/>
<feature type="region of interest" description="Disordered" evidence="1">
    <location>
        <begin position="32"/>
        <end position="53"/>
    </location>
</feature>
<keyword evidence="4" id="KW-1185">Reference proteome</keyword>
<evidence type="ECO:0008006" key="5">
    <source>
        <dbReference type="Google" id="ProtNLM"/>
    </source>
</evidence>
<dbReference type="KEGG" id="cid:P73_2739"/>
<dbReference type="STRING" id="1208324.P73_2739"/>
<dbReference type="Pfam" id="PF10938">
    <property type="entry name" value="YfdX"/>
    <property type="match status" value="1"/>
</dbReference>
<feature type="region of interest" description="Disordered" evidence="1">
    <location>
        <begin position="232"/>
        <end position="253"/>
    </location>
</feature>
<keyword evidence="2" id="KW-0732">Signal</keyword>
<evidence type="ECO:0000313" key="3">
    <source>
        <dbReference type="EMBL" id="AJE47454.1"/>
    </source>
</evidence>
<evidence type="ECO:0000313" key="4">
    <source>
        <dbReference type="Proteomes" id="UP000031521"/>
    </source>
</evidence>
<organism evidence="3 4">
    <name type="scientific">Celeribacter indicus</name>
    <dbReference type="NCBI Taxonomy" id="1208324"/>
    <lineage>
        <taxon>Bacteria</taxon>
        <taxon>Pseudomonadati</taxon>
        <taxon>Pseudomonadota</taxon>
        <taxon>Alphaproteobacteria</taxon>
        <taxon>Rhodobacterales</taxon>
        <taxon>Roseobacteraceae</taxon>
        <taxon>Celeribacter</taxon>
    </lineage>
</organism>
<dbReference type="AlphaFoldDB" id="A0A0B5DWM8"/>
<name>A0A0B5DWM8_9RHOB</name>
<dbReference type="EMBL" id="CP004393">
    <property type="protein sequence ID" value="AJE47454.1"/>
    <property type="molecule type" value="Genomic_DNA"/>
</dbReference>
<feature type="chain" id="PRO_5002100367" description="YfdX protein" evidence="2">
    <location>
        <begin position="30"/>
        <end position="331"/>
    </location>
</feature>
<feature type="signal peptide" evidence="2">
    <location>
        <begin position="1"/>
        <end position="29"/>
    </location>
</feature>
<dbReference type="HOGENOM" id="CLU_064067_0_0_5"/>
<evidence type="ECO:0000256" key="2">
    <source>
        <dbReference type="SAM" id="SignalP"/>
    </source>
</evidence>
<feature type="compositionally biased region" description="Low complexity" evidence="1">
    <location>
        <begin position="235"/>
        <end position="246"/>
    </location>
</feature>
<gene>
    <name evidence="3" type="ORF">P73_2739</name>
</gene>
<reference evidence="3 4" key="1">
    <citation type="journal article" date="2014" name="Int. J. Syst. Evol. Microbiol.">
        <title>Celeribacter indicus sp. nov., a polycyclic aromatic hydrocarbon-degrading bacterium from deep-sea sediment and reclassification of Huaishuia halophila as Celeribacter halophilus comb. nov.</title>
        <authorList>
            <person name="Lai Q."/>
            <person name="Cao J."/>
            <person name="Yuan J."/>
            <person name="Li F."/>
            <person name="Shao Z."/>
        </authorList>
    </citation>
    <scope>NUCLEOTIDE SEQUENCE [LARGE SCALE GENOMIC DNA]</scope>
    <source>
        <strain evidence="3">P73</strain>
    </source>
</reference>
<evidence type="ECO:0000256" key="1">
    <source>
        <dbReference type="SAM" id="MobiDB-lite"/>
    </source>
</evidence>
<sequence>MPMFIRKTLASSVSALALTSMLALSPAFAQETSQPPTAQTNEAVSEAVQDEASAQVDEKRKKLLNDATRALAETETALKALDEGDSEAALEALAVATGKLQSVVARDPDLALAPVDVQLLQRDLLGDVETIDAAREAIENLVDEGNLQEARPLMRDFASEIVVETTNLPLATYPDALLRATSQIDAGDVETAKQTLATALGTVVVTEEVIALPVLRAQLLIDAAENALGDGESMTADTEAGESAAAETEDADAAVDAEPLSPGEYVEAARNQLRIAEALGYGNEDDFEELHENLDELDEKIDAAHDTGGIFDKIGDSFIRLKQRLFGTDSE</sequence>
<protein>
    <recommendedName>
        <fullName evidence="5">YfdX protein</fullName>
    </recommendedName>
</protein>
<dbReference type="Proteomes" id="UP000031521">
    <property type="component" value="Chromosome"/>
</dbReference>